<dbReference type="EMBL" id="RIBZ01000162">
    <property type="protein sequence ID" value="RNG28311.1"/>
    <property type="molecule type" value="Genomic_DNA"/>
</dbReference>
<reference evidence="1 2" key="1">
    <citation type="submission" date="2018-11" db="EMBL/GenBank/DDBJ databases">
        <title>The Potential of Streptomyces as Biocontrol Agents against the Tomato grey mould, Botrytis cinerea (Gray mold) Frontiers in Microbiology.</title>
        <authorList>
            <person name="Li D."/>
        </authorList>
    </citation>
    <scope>NUCLEOTIDE SEQUENCE [LARGE SCALE GENOMIC DNA]</scope>
    <source>
        <strain evidence="1 2">NEAU-LD23</strain>
    </source>
</reference>
<protein>
    <submittedName>
        <fullName evidence="1">Uncharacterized protein</fullName>
    </submittedName>
</protein>
<gene>
    <name evidence="1" type="ORF">EEJ42_12205</name>
</gene>
<dbReference type="Proteomes" id="UP000275401">
    <property type="component" value="Unassembled WGS sequence"/>
</dbReference>
<keyword evidence="2" id="KW-1185">Reference proteome</keyword>
<accession>A0A3M8WHY7</accession>
<comment type="caution">
    <text evidence="1">The sequence shown here is derived from an EMBL/GenBank/DDBJ whole genome shotgun (WGS) entry which is preliminary data.</text>
</comment>
<evidence type="ECO:0000313" key="2">
    <source>
        <dbReference type="Proteomes" id="UP000275401"/>
    </source>
</evidence>
<dbReference type="AlphaFoldDB" id="A0A3M8WHY7"/>
<name>A0A3M8WHY7_9ACTN</name>
<evidence type="ECO:0000313" key="1">
    <source>
        <dbReference type="EMBL" id="RNG28311.1"/>
    </source>
</evidence>
<organism evidence="1 2">
    <name type="scientific">Streptomyces botrytidirepellens</name>
    <dbReference type="NCBI Taxonomy" id="2486417"/>
    <lineage>
        <taxon>Bacteria</taxon>
        <taxon>Bacillati</taxon>
        <taxon>Actinomycetota</taxon>
        <taxon>Actinomycetes</taxon>
        <taxon>Kitasatosporales</taxon>
        <taxon>Streptomycetaceae</taxon>
        <taxon>Streptomyces</taxon>
    </lineage>
</organism>
<sequence length="93" mass="10227">MVRELIGQLSTDAALAGAWPELDDLAQFGTRRLLTAYEQAEISRDSGGRMYRGAVAALERALWAAARDASVRGNPRPLDILTRAQVREDTAER</sequence>
<proteinExistence type="predicted"/>